<evidence type="ECO:0000313" key="3">
    <source>
        <dbReference type="Proteomes" id="UP000324091"/>
    </source>
</evidence>
<proteinExistence type="predicted"/>
<dbReference type="EMBL" id="RHFK02000008">
    <property type="protein sequence ID" value="TWW71532.1"/>
    <property type="molecule type" value="Genomic_DNA"/>
</dbReference>
<accession>A0A5C6NVK0</accession>
<name>A0A5C6NVK0_9TELE</name>
<comment type="caution">
    <text evidence="2">The sequence shown here is derived from an EMBL/GenBank/DDBJ whole genome shotgun (WGS) entry which is preliminary data.</text>
</comment>
<feature type="compositionally biased region" description="Gly residues" evidence="1">
    <location>
        <begin position="51"/>
        <end position="60"/>
    </location>
</feature>
<dbReference type="AlphaFoldDB" id="A0A5C6NVK0"/>
<feature type="region of interest" description="Disordered" evidence="1">
    <location>
        <begin position="18"/>
        <end position="128"/>
    </location>
</feature>
<protein>
    <submittedName>
        <fullName evidence="2">Uncharacterized protein</fullName>
    </submittedName>
</protein>
<feature type="compositionally biased region" description="Low complexity" evidence="1">
    <location>
        <begin position="18"/>
        <end position="30"/>
    </location>
</feature>
<evidence type="ECO:0000256" key="1">
    <source>
        <dbReference type="SAM" id="MobiDB-lite"/>
    </source>
</evidence>
<organism evidence="2 3">
    <name type="scientific">Takifugu flavidus</name>
    <name type="common">sansaifugu</name>
    <dbReference type="NCBI Taxonomy" id="433684"/>
    <lineage>
        <taxon>Eukaryota</taxon>
        <taxon>Metazoa</taxon>
        <taxon>Chordata</taxon>
        <taxon>Craniata</taxon>
        <taxon>Vertebrata</taxon>
        <taxon>Euteleostomi</taxon>
        <taxon>Actinopterygii</taxon>
        <taxon>Neopterygii</taxon>
        <taxon>Teleostei</taxon>
        <taxon>Neoteleostei</taxon>
        <taxon>Acanthomorphata</taxon>
        <taxon>Eupercaria</taxon>
        <taxon>Tetraodontiformes</taxon>
        <taxon>Tetradontoidea</taxon>
        <taxon>Tetraodontidae</taxon>
        <taxon>Takifugu</taxon>
    </lineage>
</organism>
<feature type="compositionally biased region" description="Basic and acidic residues" evidence="1">
    <location>
        <begin position="109"/>
        <end position="125"/>
    </location>
</feature>
<dbReference type="Proteomes" id="UP000324091">
    <property type="component" value="Chromosome 16"/>
</dbReference>
<keyword evidence="3" id="KW-1185">Reference proteome</keyword>
<reference evidence="2 3" key="1">
    <citation type="submission" date="2019-04" db="EMBL/GenBank/DDBJ databases">
        <title>Chromosome genome assembly for Takifugu flavidus.</title>
        <authorList>
            <person name="Xiao S."/>
        </authorList>
    </citation>
    <scope>NUCLEOTIDE SEQUENCE [LARGE SCALE GENOMIC DNA]</scope>
    <source>
        <strain evidence="2">HTHZ2018</strain>
        <tissue evidence="2">Muscle</tissue>
    </source>
</reference>
<sequence>MLLPCRFCTRMSLICPINSSRSNQSSQPRPAIWSRTESRLDPGSIAHKAPLGGGGGGGCCSGREPSIVQPGSLEPRRPGHAQADINGRDPLHQRTWPRLTAASSGAERATTRGGEEESRAEERPSGEQLQHLVGISEGFLHINLGKAPAAPPGELDSDREQLQEVFQASAWRTTQGRSGELVYIHLRLQIAAQLGHQSCSVGGIDAWNTHTFHHVYAREHHHPFTPELPHIKEENWPPDVCSFLQVFGSTSGALPKSEGVNSFDVEETSAQLQFLFNFRCFSREKSNRSSPEAPEGP</sequence>
<evidence type="ECO:0000313" key="2">
    <source>
        <dbReference type="EMBL" id="TWW71532.1"/>
    </source>
</evidence>
<gene>
    <name evidence="2" type="ORF">D4764_16G0000290</name>
</gene>